<sequence length="141" mass="15392">MLFATAVLASLISGITEHAMAQAGDPSTMPAASFVTLHGKVIIAGGLDPNGMSIKVRIDDWESDPVTVGDHTEYKYVILVDAPKDYIGQNMTFWLDDQIEALQTSPFVYLNSDNSHALEWELPQLRELDIEFATAPVPTAT</sequence>
<reference evidence="1" key="1">
    <citation type="submission" date="2018-05" db="EMBL/GenBank/DDBJ databases">
        <authorList>
            <person name="Lanie J.A."/>
            <person name="Ng W.-L."/>
            <person name="Kazmierczak K.M."/>
            <person name="Andrzejewski T.M."/>
            <person name="Davidsen T.M."/>
            <person name="Wayne K.J."/>
            <person name="Tettelin H."/>
            <person name="Glass J.I."/>
            <person name="Rusch D."/>
            <person name="Podicherti R."/>
            <person name="Tsui H.-C.T."/>
            <person name="Winkler M.E."/>
        </authorList>
    </citation>
    <scope>NUCLEOTIDE SEQUENCE</scope>
</reference>
<gene>
    <name evidence="1" type="ORF">METZ01_LOCUS285054</name>
</gene>
<name>A0A382L6A0_9ZZZZ</name>
<organism evidence="1">
    <name type="scientific">marine metagenome</name>
    <dbReference type="NCBI Taxonomy" id="408172"/>
    <lineage>
        <taxon>unclassified sequences</taxon>
        <taxon>metagenomes</taxon>
        <taxon>ecological metagenomes</taxon>
    </lineage>
</organism>
<dbReference type="EMBL" id="UINC01085036">
    <property type="protein sequence ID" value="SVC32200.1"/>
    <property type="molecule type" value="Genomic_DNA"/>
</dbReference>
<accession>A0A382L6A0</accession>
<dbReference type="AlphaFoldDB" id="A0A382L6A0"/>
<protein>
    <submittedName>
        <fullName evidence="1">Uncharacterized protein</fullName>
    </submittedName>
</protein>
<feature type="non-terminal residue" evidence="1">
    <location>
        <position position="141"/>
    </location>
</feature>
<evidence type="ECO:0000313" key="1">
    <source>
        <dbReference type="EMBL" id="SVC32200.1"/>
    </source>
</evidence>
<proteinExistence type="predicted"/>